<dbReference type="Gene3D" id="1.20.58.320">
    <property type="entry name" value="TPR-like"/>
    <property type="match status" value="1"/>
</dbReference>
<organism evidence="1 2">
    <name type="scientific">Acidimangrovimonas pyrenivorans</name>
    <dbReference type="NCBI Taxonomy" id="2030798"/>
    <lineage>
        <taxon>Bacteria</taxon>
        <taxon>Pseudomonadati</taxon>
        <taxon>Pseudomonadota</taxon>
        <taxon>Alphaproteobacteria</taxon>
        <taxon>Rhodobacterales</taxon>
        <taxon>Paracoccaceae</taxon>
        <taxon>Acidimangrovimonas</taxon>
    </lineage>
</organism>
<sequence>MSDDVQAVLDYWLGDVGPEGWYAGGEELDGEIRDRFADLWTAAEAGGLEHWIGGTAPTLAYIVLTDQFPRNMWRGSGRAFATDPMARAAAGRAVEAGWDMAAPEPDRQFFYMPFMHSEAPEDQARCVALFEERMPETGAQNLLHARAHQEVIRRYGRFPYRNEALARETTAEERAFLGDGGYGAIVQSLKE</sequence>
<name>A0ABV7ADX1_9RHOB</name>
<dbReference type="EMBL" id="JBHRSK010000004">
    <property type="protein sequence ID" value="MFC2967135.1"/>
    <property type="molecule type" value="Genomic_DNA"/>
</dbReference>
<keyword evidence="2" id="KW-1185">Reference proteome</keyword>
<gene>
    <name evidence="1" type="ORF">ACFOES_03440</name>
</gene>
<dbReference type="SUPFAM" id="SSF48452">
    <property type="entry name" value="TPR-like"/>
    <property type="match status" value="1"/>
</dbReference>
<evidence type="ECO:0000313" key="2">
    <source>
        <dbReference type="Proteomes" id="UP001595443"/>
    </source>
</evidence>
<protein>
    <submittedName>
        <fullName evidence="1">DUF924 family protein</fullName>
    </submittedName>
</protein>
<evidence type="ECO:0000313" key="1">
    <source>
        <dbReference type="EMBL" id="MFC2967135.1"/>
    </source>
</evidence>
<accession>A0ABV7ADX1</accession>
<dbReference type="InterPro" id="IPR010323">
    <property type="entry name" value="DUF924"/>
</dbReference>
<proteinExistence type="predicted"/>
<dbReference type="Pfam" id="PF06041">
    <property type="entry name" value="DUF924"/>
    <property type="match status" value="1"/>
</dbReference>
<reference evidence="2" key="1">
    <citation type="journal article" date="2019" name="Int. J. Syst. Evol. Microbiol.">
        <title>The Global Catalogue of Microorganisms (GCM) 10K type strain sequencing project: providing services to taxonomists for standard genome sequencing and annotation.</title>
        <authorList>
            <consortium name="The Broad Institute Genomics Platform"/>
            <consortium name="The Broad Institute Genome Sequencing Center for Infectious Disease"/>
            <person name="Wu L."/>
            <person name="Ma J."/>
        </authorList>
    </citation>
    <scope>NUCLEOTIDE SEQUENCE [LARGE SCALE GENOMIC DNA]</scope>
    <source>
        <strain evidence="2">KCTC 62192</strain>
    </source>
</reference>
<comment type="caution">
    <text evidence="1">The sequence shown here is derived from an EMBL/GenBank/DDBJ whole genome shotgun (WGS) entry which is preliminary data.</text>
</comment>
<dbReference type="RefSeq" id="WP_377831775.1">
    <property type="nucleotide sequence ID" value="NZ_JBHRSK010000004.1"/>
</dbReference>
<dbReference type="Proteomes" id="UP001595443">
    <property type="component" value="Unassembled WGS sequence"/>
</dbReference>
<dbReference type="InterPro" id="IPR011990">
    <property type="entry name" value="TPR-like_helical_dom_sf"/>
</dbReference>
<dbReference type="Gene3D" id="1.25.40.10">
    <property type="entry name" value="Tetratricopeptide repeat domain"/>
    <property type="match status" value="1"/>
</dbReference>